<organism evidence="2 3">
    <name type="scientific">Novosphingobium sediminis</name>
    <dbReference type="NCBI Taxonomy" id="707214"/>
    <lineage>
        <taxon>Bacteria</taxon>
        <taxon>Pseudomonadati</taxon>
        <taxon>Pseudomonadota</taxon>
        <taxon>Alphaproteobacteria</taxon>
        <taxon>Sphingomonadales</taxon>
        <taxon>Sphingomonadaceae</taxon>
        <taxon>Novosphingobium</taxon>
    </lineage>
</organism>
<evidence type="ECO:0000313" key="3">
    <source>
        <dbReference type="Proteomes" id="UP000321464"/>
    </source>
</evidence>
<accession>A0A512ALP3</accession>
<name>A0A512ALP3_9SPHN</name>
<dbReference type="AlphaFoldDB" id="A0A512ALP3"/>
<keyword evidence="1" id="KW-1133">Transmembrane helix</keyword>
<evidence type="ECO:0000256" key="1">
    <source>
        <dbReference type="SAM" id="Phobius"/>
    </source>
</evidence>
<reference evidence="2 3" key="1">
    <citation type="submission" date="2019-07" db="EMBL/GenBank/DDBJ databases">
        <title>Whole genome shotgun sequence of Novosphingobium sediminis NBRC 106119.</title>
        <authorList>
            <person name="Hosoyama A."/>
            <person name="Uohara A."/>
            <person name="Ohji S."/>
            <person name="Ichikawa N."/>
        </authorList>
    </citation>
    <scope>NUCLEOTIDE SEQUENCE [LARGE SCALE GENOMIC DNA]</scope>
    <source>
        <strain evidence="2 3">NBRC 106119</strain>
    </source>
</reference>
<feature type="transmembrane region" description="Helical" evidence="1">
    <location>
        <begin position="56"/>
        <end position="73"/>
    </location>
</feature>
<keyword evidence="1" id="KW-0812">Transmembrane</keyword>
<dbReference type="RefSeq" id="WP_246135190.1">
    <property type="nucleotide sequence ID" value="NZ_BJYR01000016.1"/>
</dbReference>
<protein>
    <recommendedName>
        <fullName evidence="4">Rod shape-determining protein MreD</fullName>
    </recommendedName>
</protein>
<evidence type="ECO:0000313" key="2">
    <source>
        <dbReference type="EMBL" id="GEO00591.1"/>
    </source>
</evidence>
<dbReference type="Proteomes" id="UP000321464">
    <property type="component" value="Unassembled WGS sequence"/>
</dbReference>
<comment type="caution">
    <text evidence="2">The sequence shown here is derived from an EMBL/GenBank/DDBJ whole genome shotgun (WGS) entry which is preliminary data.</text>
</comment>
<dbReference type="EMBL" id="BJYR01000016">
    <property type="protein sequence ID" value="GEO00591.1"/>
    <property type="molecule type" value="Genomic_DNA"/>
</dbReference>
<sequence>MPFPRLPDLPSIPMRPEELVRQRINRAPSPLLASGLPWVSVMLASLAAFSPVIASAPVLPPLAFMVFLAWRMLRPSLLPLWAGLPLGAFDDLYSGQPFGCGIVLWSAAMLVMDTVDNRLLWRSFVQDWAVASMLMAAYLVLSAGIAGLAAAYPLPLVIGPQLLVTLALYPLVTRAVALLDRVRLLPLRTV</sequence>
<feature type="transmembrane region" description="Helical" evidence="1">
    <location>
        <begin position="133"/>
        <end position="152"/>
    </location>
</feature>
<gene>
    <name evidence="2" type="ORF">NSE01_24230</name>
</gene>
<proteinExistence type="predicted"/>
<keyword evidence="1" id="KW-0472">Membrane</keyword>
<evidence type="ECO:0008006" key="4">
    <source>
        <dbReference type="Google" id="ProtNLM"/>
    </source>
</evidence>
<feature type="transmembrane region" description="Helical" evidence="1">
    <location>
        <begin position="158"/>
        <end position="179"/>
    </location>
</feature>
<keyword evidence="3" id="KW-1185">Reference proteome</keyword>